<sequence>MVVQYICNSSEEIKYYGDPKKTVEKYGIFKILLDDELLKKWQSAVDRQIPVYLSTCGTPPNNKIYTRVEGLYVVDLP</sequence>
<reference evidence="2" key="1">
    <citation type="submission" date="2022-11" db="UniProtKB">
        <authorList>
            <consortium name="WormBaseParasite"/>
        </authorList>
    </citation>
    <scope>IDENTIFICATION</scope>
</reference>
<organism evidence="1 2">
    <name type="scientific">Meloidogyne floridensis</name>
    <dbReference type="NCBI Taxonomy" id="298350"/>
    <lineage>
        <taxon>Eukaryota</taxon>
        <taxon>Metazoa</taxon>
        <taxon>Ecdysozoa</taxon>
        <taxon>Nematoda</taxon>
        <taxon>Chromadorea</taxon>
        <taxon>Rhabditida</taxon>
        <taxon>Tylenchina</taxon>
        <taxon>Tylenchomorpha</taxon>
        <taxon>Tylenchoidea</taxon>
        <taxon>Meloidogynidae</taxon>
        <taxon>Meloidogyninae</taxon>
        <taxon>Meloidogyne</taxon>
    </lineage>
</organism>
<protein>
    <submittedName>
        <fullName evidence="2">Uncharacterized protein</fullName>
    </submittedName>
</protein>
<dbReference type="Proteomes" id="UP000887560">
    <property type="component" value="Unplaced"/>
</dbReference>
<evidence type="ECO:0000313" key="2">
    <source>
        <dbReference type="WBParaSite" id="scf7180000418586.g2609"/>
    </source>
</evidence>
<dbReference type="AlphaFoldDB" id="A0A915NGZ5"/>
<evidence type="ECO:0000313" key="1">
    <source>
        <dbReference type="Proteomes" id="UP000887560"/>
    </source>
</evidence>
<keyword evidence="1" id="KW-1185">Reference proteome</keyword>
<dbReference type="WBParaSite" id="scf7180000418586.g2609">
    <property type="protein sequence ID" value="scf7180000418586.g2609"/>
    <property type="gene ID" value="scf7180000418586.g2609"/>
</dbReference>
<proteinExistence type="predicted"/>
<accession>A0A915NGZ5</accession>
<name>A0A915NGZ5_9BILA</name>